<dbReference type="RefSeq" id="WP_344559869.1">
    <property type="nucleotide sequence ID" value="NZ_BAAATG010000015.1"/>
</dbReference>
<name>A0ABW0E2B9_9ACTN</name>
<dbReference type="EMBL" id="JBHSKN010000026">
    <property type="protein sequence ID" value="MFC5243688.1"/>
    <property type="molecule type" value="Genomic_DNA"/>
</dbReference>
<dbReference type="Pfam" id="PF13699">
    <property type="entry name" value="eCIS_core"/>
    <property type="match status" value="1"/>
</dbReference>
<feature type="compositionally biased region" description="Basic and acidic residues" evidence="1">
    <location>
        <begin position="172"/>
        <end position="181"/>
    </location>
</feature>
<feature type="domain" description="eCIS core" evidence="2">
    <location>
        <begin position="81"/>
        <end position="152"/>
    </location>
</feature>
<sequence length="232" mass="24249">MSTRDKGNDGRPFDGRPPKGRPAATTGPSAGLLALRRTAGNAAAARAVAEERHQHDAHCGHAPAVQRSSPVHEVLRAPGRPLGTPLRTETEARFEGADSSGVRVHSDAVAQRSAHETEAKAYTSGSHIVDGGDMPKEDRAHEPTHHLDQRTGPVPGTDDGSGPRVSDPSGSGERRAVENARRTGPAPTGRRPGSGCPVRRGRPDAEPHLHRTMNADSCARLVPAANGAPAPL</sequence>
<reference evidence="4" key="1">
    <citation type="journal article" date="2019" name="Int. J. Syst. Evol. Microbiol.">
        <title>The Global Catalogue of Microorganisms (GCM) 10K type strain sequencing project: providing services to taxonomists for standard genome sequencing and annotation.</title>
        <authorList>
            <consortium name="The Broad Institute Genomics Platform"/>
            <consortium name="The Broad Institute Genome Sequencing Center for Infectious Disease"/>
            <person name="Wu L."/>
            <person name="Ma J."/>
        </authorList>
    </citation>
    <scope>NUCLEOTIDE SEQUENCE [LARGE SCALE GENOMIC DNA]</scope>
    <source>
        <strain evidence="4">CGMCC 4.7131</strain>
    </source>
</reference>
<evidence type="ECO:0000313" key="4">
    <source>
        <dbReference type="Proteomes" id="UP001596035"/>
    </source>
</evidence>
<accession>A0ABW0E2B9</accession>
<feature type="region of interest" description="Disordered" evidence="1">
    <location>
        <begin position="1"/>
        <end position="30"/>
    </location>
</feature>
<feature type="compositionally biased region" description="Basic and acidic residues" evidence="1">
    <location>
        <begin position="48"/>
        <end position="59"/>
    </location>
</feature>
<feature type="compositionally biased region" description="Basic and acidic residues" evidence="1">
    <location>
        <begin position="133"/>
        <end position="149"/>
    </location>
</feature>
<proteinExistence type="predicted"/>
<evidence type="ECO:0000313" key="3">
    <source>
        <dbReference type="EMBL" id="MFC5243688.1"/>
    </source>
</evidence>
<evidence type="ECO:0000259" key="2">
    <source>
        <dbReference type="Pfam" id="PF13699"/>
    </source>
</evidence>
<feature type="compositionally biased region" description="Basic and acidic residues" evidence="1">
    <location>
        <begin position="1"/>
        <end position="17"/>
    </location>
</feature>
<feature type="compositionally biased region" description="Low complexity" evidence="1">
    <location>
        <begin position="182"/>
        <end position="193"/>
    </location>
</feature>
<keyword evidence="4" id="KW-1185">Reference proteome</keyword>
<dbReference type="Proteomes" id="UP001596035">
    <property type="component" value="Unassembled WGS sequence"/>
</dbReference>
<protein>
    <submittedName>
        <fullName evidence="3">DUF4157 domain-containing protein</fullName>
    </submittedName>
</protein>
<comment type="caution">
    <text evidence="3">The sequence shown here is derived from an EMBL/GenBank/DDBJ whole genome shotgun (WGS) entry which is preliminary data.</text>
</comment>
<feature type="region of interest" description="Disordered" evidence="1">
    <location>
        <begin position="43"/>
        <end position="214"/>
    </location>
</feature>
<gene>
    <name evidence="3" type="ORF">ACFPWV_27875</name>
</gene>
<organism evidence="3 4">
    <name type="scientific">Streptomyces atrovirens</name>
    <dbReference type="NCBI Taxonomy" id="285556"/>
    <lineage>
        <taxon>Bacteria</taxon>
        <taxon>Bacillati</taxon>
        <taxon>Actinomycetota</taxon>
        <taxon>Actinomycetes</taxon>
        <taxon>Kitasatosporales</taxon>
        <taxon>Streptomycetaceae</taxon>
        <taxon>Streptomyces</taxon>
    </lineage>
</organism>
<dbReference type="InterPro" id="IPR025295">
    <property type="entry name" value="eCIS_core_dom"/>
</dbReference>
<evidence type="ECO:0000256" key="1">
    <source>
        <dbReference type="SAM" id="MobiDB-lite"/>
    </source>
</evidence>